<name>A0A6A6NRI8_9PEZI</name>
<organism evidence="2 3">
    <name type="scientific">Lineolata rhizophorae</name>
    <dbReference type="NCBI Taxonomy" id="578093"/>
    <lineage>
        <taxon>Eukaryota</taxon>
        <taxon>Fungi</taxon>
        <taxon>Dikarya</taxon>
        <taxon>Ascomycota</taxon>
        <taxon>Pezizomycotina</taxon>
        <taxon>Dothideomycetes</taxon>
        <taxon>Dothideomycetes incertae sedis</taxon>
        <taxon>Lineolatales</taxon>
        <taxon>Lineolataceae</taxon>
        <taxon>Lineolata</taxon>
    </lineage>
</organism>
<reference evidence="2" key="1">
    <citation type="journal article" date="2020" name="Stud. Mycol.">
        <title>101 Dothideomycetes genomes: a test case for predicting lifestyles and emergence of pathogens.</title>
        <authorList>
            <person name="Haridas S."/>
            <person name="Albert R."/>
            <person name="Binder M."/>
            <person name="Bloem J."/>
            <person name="Labutti K."/>
            <person name="Salamov A."/>
            <person name="Andreopoulos B."/>
            <person name="Baker S."/>
            <person name="Barry K."/>
            <person name="Bills G."/>
            <person name="Bluhm B."/>
            <person name="Cannon C."/>
            <person name="Castanera R."/>
            <person name="Culley D."/>
            <person name="Daum C."/>
            <person name="Ezra D."/>
            <person name="Gonzalez J."/>
            <person name="Henrissat B."/>
            <person name="Kuo A."/>
            <person name="Liang C."/>
            <person name="Lipzen A."/>
            <person name="Lutzoni F."/>
            <person name="Magnuson J."/>
            <person name="Mondo S."/>
            <person name="Nolan M."/>
            <person name="Ohm R."/>
            <person name="Pangilinan J."/>
            <person name="Park H.-J."/>
            <person name="Ramirez L."/>
            <person name="Alfaro M."/>
            <person name="Sun H."/>
            <person name="Tritt A."/>
            <person name="Yoshinaga Y."/>
            <person name="Zwiers L.-H."/>
            <person name="Turgeon B."/>
            <person name="Goodwin S."/>
            <person name="Spatafora J."/>
            <person name="Crous P."/>
            <person name="Grigoriev I."/>
        </authorList>
    </citation>
    <scope>NUCLEOTIDE SEQUENCE</scope>
    <source>
        <strain evidence="2">ATCC 16933</strain>
    </source>
</reference>
<dbReference type="Proteomes" id="UP000799766">
    <property type="component" value="Unassembled WGS sequence"/>
</dbReference>
<dbReference type="AlphaFoldDB" id="A0A6A6NRI8"/>
<keyword evidence="3" id="KW-1185">Reference proteome</keyword>
<accession>A0A6A6NRI8</accession>
<evidence type="ECO:0000256" key="1">
    <source>
        <dbReference type="SAM" id="Phobius"/>
    </source>
</evidence>
<evidence type="ECO:0008006" key="4">
    <source>
        <dbReference type="Google" id="ProtNLM"/>
    </source>
</evidence>
<evidence type="ECO:0000313" key="2">
    <source>
        <dbReference type="EMBL" id="KAF2454356.1"/>
    </source>
</evidence>
<dbReference type="OrthoDB" id="195446at2759"/>
<sequence length="171" mass="18454">MPDPVAVISSAAATVQLADVALRACRSAVTFVSDVKCARKDVNLLRAMLRDVESIARNLRNFIAEFSVSAGAGLEHTVLPDPITDAVAGLRHDIDNINGLLPGQNSGSLPQRVQFVFRGKNVAKALTLLERRKTALILALQILQRLVSVFAVFVPCVVHVIKASKDRSCSR</sequence>
<keyword evidence="1" id="KW-0812">Transmembrane</keyword>
<gene>
    <name evidence="2" type="ORF">BDY21DRAFT_291581</name>
</gene>
<feature type="transmembrane region" description="Helical" evidence="1">
    <location>
        <begin position="142"/>
        <end position="161"/>
    </location>
</feature>
<keyword evidence="1" id="KW-0472">Membrane</keyword>
<keyword evidence="1" id="KW-1133">Transmembrane helix</keyword>
<proteinExistence type="predicted"/>
<protein>
    <recommendedName>
        <fullName evidence="4">Fungal N-terminal domain-containing protein</fullName>
    </recommendedName>
</protein>
<dbReference type="EMBL" id="MU001692">
    <property type="protein sequence ID" value="KAF2454356.1"/>
    <property type="molecule type" value="Genomic_DNA"/>
</dbReference>
<evidence type="ECO:0000313" key="3">
    <source>
        <dbReference type="Proteomes" id="UP000799766"/>
    </source>
</evidence>